<comment type="caution">
    <text evidence="16">The sequence shown here is derived from an EMBL/GenBank/DDBJ whole genome shotgun (WGS) entry which is preliminary data.</text>
</comment>
<evidence type="ECO:0000256" key="1">
    <source>
        <dbReference type="ARBA" id="ARBA00004974"/>
    </source>
</evidence>
<dbReference type="PANTHER" id="PTHR18968">
    <property type="entry name" value="THIAMINE PYROPHOSPHATE ENZYMES"/>
    <property type="match status" value="1"/>
</dbReference>
<reference evidence="17" key="1">
    <citation type="journal article" date="2019" name="Int. J. Syst. Evol. Microbiol.">
        <title>The Global Catalogue of Microorganisms (GCM) 10K type strain sequencing project: providing services to taxonomists for standard genome sequencing and annotation.</title>
        <authorList>
            <consortium name="The Broad Institute Genomics Platform"/>
            <consortium name="The Broad Institute Genome Sequencing Center for Infectious Disease"/>
            <person name="Wu L."/>
            <person name="Ma J."/>
        </authorList>
    </citation>
    <scope>NUCLEOTIDE SEQUENCE [LARGE SCALE GENOMIC DNA]</scope>
    <source>
        <strain evidence="17">JCM 16014</strain>
    </source>
</reference>
<evidence type="ECO:0000256" key="2">
    <source>
        <dbReference type="ARBA" id="ARBA00005025"/>
    </source>
</evidence>
<dbReference type="InterPro" id="IPR011766">
    <property type="entry name" value="TPP_enzyme_TPP-bd"/>
</dbReference>
<dbReference type="InterPro" id="IPR000399">
    <property type="entry name" value="TPP-bd_CS"/>
</dbReference>
<gene>
    <name evidence="16" type="ORF">GCM10009839_35890</name>
</gene>
<evidence type="ECO:0000256" key="11">
    <source>
        <dbReference type="ARBA" id="ARBA00048670"/>
    </source>
</evidence>
<organism evidence="16 17">
    <name type="scientific">Catenulispora yoronensis</name>
    <dbReference type="NCBI Taxonomy" id="450799"/>
    <lineage>
        <taxon>Bacteria</taxon>
        <taxon>Bacillati</taxon>
        <taxon>Actinomycetota</taxon>
        <taxon>Actinomycetes</taxon>
        <taxon>Catenulisporales</taxon>
        <taxon>Catenulisporaceae</taxon>
        <taxon>Catenulispora</taxon>
    </lineage>
</organism>
<evidence type="ECO:0000256" key="4">
    <source>
        <dbReference type="ARBA" id="ARBA00013145"/>
    </source>
</evidence>
<dbReference type="CDD" id="cd02015">
    <property type="entry name" value="TPP_AHAS"/>
    <property type="match status" value="1"/>
</dbReference>
<feature type="domain" description="Thiamine pyrophosphate enzyme TPP-binding" evidence="14">
    <location>
        <begin position="399"/>
        <end position="550"/>
    </location>
</feature>
<dbReference type="Proteomes" id="UP001500751">
    <property type="component" value="Unassembled WGS sequence"/>
</dbReference>
<dbReference type="InterPro" id="IPR039368">
    <property type="entry name" value="AHAS_TPP"/>
</dbReference>
<evidence type="ECO:0000256" key="12">
    <source>
        <dbReference type="RuleBase" id="RU003591"/>
    </source>
</evidence>
<dbReference type="InterPro" id="IPR029035">
    <property type="entry name" value="DHS-like_NAD/FAD-binding_dom"/>
</dbReference>
<comment type="pathway">
    <text evidence="2 12">Amino-acid biosynthesis; L-valine biosynthesis; L-valine from pyruvate: step 1/4.</text>
</comment>
<feature type="domain" description="Thiamine pyrophosphate enzyme central" evidence="13">
    <location>
        <begin position="200"/>
        <end position="335"/>
    </location>
</feature>
<keyword evidence="5 12" id="KW-0028">Amino-acid biosynthesis</keyword>
<keyword evidence="7 12" id="KW-0479">Metal-binding</keyword>
<evidence type="ECO:0000256" key="3">
    <source>
        <dbReference type="ARBA" id="ARBA00007812"/>
    </source>
</evidence>
<dbReference type="Gene3D" id="3.40.50.970">
    <property type="match status" value="2"/>
</dbReference>
<evidence type="ECO:0000313" key="17">
    <source>
        <dbReference type="Proteomes" id="UP001500751"/>
    </source>
</evidence>
<keyword evidence="8 12" id="KW-0460">Magnesium</keyword>
<dbReference type="PANTHER" id="PTHR18968:SF13">
    <property type="entry name" value="ACETOLACTATE SYNTHASE CATALYTIC SUBUNIT, MITOCHONDRIAL"/>
    <property type="match status" value="1"/>
</dbReference>
<name>A0ABP5FRF4_9ACTN</name>
<keyword evidence="17" id="KW-1185">Reference proteome</keyword>
<evidence type="ECO:0000256" key="8">
    <source>
        <dbReference type="ARBA" id="ARBA00022842"/>
    </source>
</evidence>
<accession>A0ABP5FRF4</accession>
<evidence type="ECO:0000259" key="13">
    <source>
        <dbReference type="Pfam" id="PF00205"/>
    </source>
</evidence>
<dbReference type="InterPro" id="IPR045229">
    <property type="entry name" value="TPP_enz"/>
</dbReference>
<dbReference type="InterPro" id="IPR012001">
    <property type="entry name" value="Thiamin_PyroP_enz_TPP-bd_dom"/>
</dbReference>
<dbReference type="Pfam" id="PF02776">
    <property type="entry name" value="TPP_enzyme_N"/>
    <property type="match status" value="1"/>
</dbReference>
<dbReference type="NCBIfam" id="TIGR00118">
    <property type="entry name" value="acolac_lg"/>
    <property type="match status" value="1"/>
</dbReference>
<evidence type="ECO:0000256" key="7">
    <source>
        <dbReference type="ARBA" id="ARBA00022723"/>
    </source>
</evidence>
<evidence type="ECO:0000259" key="15">
    <source>
        <dbReference type="Pfam" id="PF02776"/>
    </source>
</evidence>
<feature type="domain" description="Thiamine pyrophosphate enzyme N-terminal TPP-binding" evidence="15">
    <location>
        <begin position="10"/>
        <end position="125"/>
    </location>
</feature>
<keyword evidence="6 12" id="KW-0808">Transferase</keyword>
<keyword evidence="9 12" id="KW-0786">Thiamine pyrophosphate</keyword>
<dbReference type="Pfam" id="PF02775">
    <property type="entry name" value="TPP_enzyme_C"/>
    <property type="match status" value="1"/>
</dbReference>
<comment type="pathway">
    <text evidence="1 12">Amino-acid biosynthesis; L-isoleucine biosynthesis; L-isoleucine from 2-oxobutanoate: step 1/4.</text>
</comment>
<dbReference type="EC" id="2.2.1.6" evidence="4 12"/>
<dbReference type="SUPFAM" id="SSF52467">
    <property type="entry name" value="DHS-like NAD/FAD-binding domain"/>
    <property type="match status" value="1"/>
</dbReference>
<evidence type="ECO:0000256" key="5">
    <source>
        <dbReference type="ARBA" id="ARBA00022605"/>
    </source>
</evidence>
<comment type="similarity">
    <text evidence="3 12">Belongs to the TPP enzyme family.</text>
</comment>
<protein>
    <recommendedName>
        <fullName evidence="4 12">Acetolactate synthase</fullName>
        <ecNumber evidence="4 12">2.2.1.6</ecNumber>
    </recommendedName>
</protein>
<dbReference type="InterPro" id="IPR012000">
    <property type="entry name" value="Thiamin_PyroP_enz_cen_dom"/>
</dbReference>
<sequence length="586" mass="62528">MTDRSDQQAMSGAASLIRALEESGVDTVFGIPGGAILPAYDPLLDSTRLRHILVRHEQGAGHAATGYAQATGRVGVCMATSGPGATNLVTPIADAHMDSVPLVAITGQVASTHIGTDAFQEADIVGITLPITKHSFLVSKADEIARTVAEAFHIAATGRPGPVLIDITKDALQSATSFSWPVELNLPGYRPVSKPHAKQVREAARMLAEAKRPVLYIGGGVLKARATTEFRVLAELTEAPVVTTLMARGAFPDSHPLHLGMPGMHGTVAAVTALQKADLIVALGTRFDDRVTGKLSSFAPNAKVVHADIDPAEISKNRTADVPIVGDCREVIADLVVAVQAEHAAGRRGDYAGWWEQLNAWRRTYPLGYELPADGSLAPQQVIERIGRLSGPDTIFTAGVGQHQMWASQFISYENPYTWLNSGGAGTMGYAVPAAMGAKVGMPDRTVWAIDGDGCFQMTNQELATCAINGIPIKVAVINNGTLGMVRQWQTLFYGKRYSNTDLHSRRIPDFVKLAEAYGCVGLRCESPDDLDKTIEQAMAVDDAPVVVDFVVHQDAMVWPMVPAGVSNDEILAAQDVRPDFGDGEE</sequence>
<evidence type="ECO:0000313" key="16">
    <source>
        <dbReference type="EMBL" id="GAA2032538.1"/>
    </source>
</evidence>
<evidence type="ECO:0000259" key="14">
    <source>
        <dbReference type="Pfam" id="PF02775"/>
    </source>
</evidence>
<evidence type="ECO:0000256" key="9">
    <source>
        <dbReference type="ARBA" id="ARBA00023052"/>
    </source>
</evidence>
<dbReference type="CDD" id="cd07035">
    <property type="entry name" value="TPP_PYR_POX_like"/>
    <property type="match status" value="1"/>
</dbReference>
<dbReference type="EMBL" id="BAAAQN010000019">
    <property type="protein sequence ID" value="GAA2032538.1"/>
    <property type="molecule type" value="Genomic_DNA"/>
</dbReference>
<comment type="catalytic activity">
    <reaction evidence="11 12">
        <text>2 pyruvate + H(+) = (2S)-2-acetolactate + CO2</text>
        <dbReference type="Rhea" id="RHEA:25249"/>
        <dbReference type="ChEBI" id="CHEBI:15361"/>
        <dbReference type="ChEBI" id="CHEBI:15378"/>
        <dbReference type="ChEBI" id="CHEBI:16526"/>
        <dbReference type="ChEBI" id="CHEBI:58476"/>
        <dbReference type="EC" id="2.2.1.6"/>
    </reaction>
</comment>
<dbReference type="InterPro" id="IPR029061">
    <property type="entry name" value="THDP-binding"/>
</dbReference>
<comment type="cofactor">
    <cofactor evidence="12">
        <name>thiamine diphosphate</name>
        <dbReference type="ChEBI" id="CHEBI:58937"/>
    </cofactor>
    <text evidence="12">Binds 1 thiamine pyrophosphate per subunit.</text>
</comment>
<dbReference type="InterPro" id="IPR012846">
    <property type="entry name" value="Acetolactate_synth_lsu"/>
</dbReference>
<dbReference type="PROSITE" id="PS00187">
    <property type="entry name" value="TPP_ENZYMES"/>
    <property type="match status" value="1"/>
</dbReference>
<comment type="cofactor">
    <cofactor evidence="12">
        <name>Mg(2+)</name>
        <dbReference type="ChEBI" id="CHEBI:18420"/>
    </cofactor>
    <text evidence="12">Binds 1 Mg(2+) ion per subunit.</text>
</comment>
<dbReference type="Pfam" id="PF00205">
    <property type="entry name" value="TPP_enzyme_M"/>
    <property type="match status" value="1"/>
</dbReference>
<dbReference type="Gene3D" id="3.40.50.1220">
    <property type="entry name" value="TPP-binding domain"/>
    <property type="match status" value="1"/>
</dbReference>
<keyword evidence="10 12" id="KW-0100">Branched-chain amino acid biosynthesis</keyword>
<proteinExistence type="inferred from homology"/>
<evidence type="ECO:0000256" key="6">
    <source>
        <dbReference type="ARBA" id="ARBA00022679"/>
    </source>
</evidence>
<evidence type="ECO:0000256" key="10">
    <source>
        <dbReference type="ARBA" id="ARBA00023304"/>
    </source>
</evidence>
<dbReference type="SUPFAM" id="SSF52518">
    <property type="entry name" value="Thiamin diphosphate-binding fold (THDP-binding)"/>
    <property type="match status" value="2"/>
</dbReference>
<dbReference type="NCBIfam" id="NF005860">
    <property type="entry name" value="PRK07789.1"/>
    <property type="match status" value="1"/>
</dbReference>